<reference evidence="5" key="1">
    <citation type="journal article" date="2019" name="Int. J. Syst. Evol. Microbiol.">
        <title>The Global Catalogue of Microorganisms (GCM) 10K type strain sequencing project: providing services to taxonomists for standard genome sequencing and annotation.</title>
        <authorList>
            <consortium name="The Broad Institute Genomics Platform"/>
            <consortium name="The Broad Institute Genome Sequencing Center for Infectious Disease"/>
            <person name="Wu L."/>
            <person name="Ma J."/>
        </authorList>
    </citation>
    <scope>NUCLEOTIDE SEQUENCE [LARGE SCALE GENOMIC DNA]</scope>
    <source>
        <strain evidence="5">JCM 9377</strain>
    </source>
</reference>
<dbReference type="PANTHER" id="PTHR30055">
    <property type="entry name" value="HTH-TYPE TRANSCRIPTIONAL REGULATOR RUTR"/>
    <property type="match status" value="1"/>
</dbReference>
<organism evidence="4 5">
    <name type="scientific">Actinocorallia longicatena</name>
    <dbReference type="NCBI Taxonomy" id="111803"/>
    <lineage>
        <taxon>Bacteria</taxon>
        <taxon>Bacillati</taxon>
        <taxon>Actinomycetota</taxon>
        <taxon>Actinomycetes</taxon>
        <taxon>Streptosporangiales</taxon>
        <taxon>Thermomonosporaceae</taxon>
        <taxon>Actinocorallia</taxon>
    </lineage>
</organism>
<dbReference type="InterPro" id="IPR009057">
    <property type="entry name" value="Homeodomain-like_sf"/>
</dbReference>
<dbReference type="Proteomes" id="UP001501237">
    <property type="component" value="Unassembled WGS sequence"/>
</dbReference>
<dbReference type="SUPFAM" id="SSF46689">
    <property type="entry name" value="Homeodomain-like"/>
    <property type="match status" value="1"/>
</dbReference>
<feature type="domain" description="HTH tetR-type" evidence="3">
    <location>
        <begin position="9"/>
        <end position="69"/>
    </location>
</feature>
<evidence type="ECO:0000256" key="2">
    <source>
        <dbReference type="PROSITE-ProRule" id="PRU00335"/>
    </source>
</evidence>
<keyword evidence="1 2" id="KW-0238">DNA-binding</keyword>
<dbReference type="InterPro" id="IPR050109">
    <property type="entry name" value="HTH-type_TetR-like_transc_reg"/>
</dbReference>
<evidence type="ECO:0000256" key="1">
    <source>
        <dbReference type="ARBA" id="ARBA00023125"/>
    </source>
</evidence>
<keyword evidence="5" id="KW-1185">Reference proteome</keyword>
<proteinExistence type="predicted"/>
<name>A0ABP6QH65_9ACTN</name>
<dbReference type="PANTHER" id="PTHR30055:SF187">
    <property type="entry name" value="TRANSCRIPTIONAL REGULATORY PROTEIN"/>
    <property type="match status" value="1"/>
</dbReference>
<comment type="caution">
    <text evidence="4">The sequence shown here is derived from an EMBL/GenBank/DDBJ whole genome shotgun (WGS) entry which is preliminary data.</text>
</comment>
<dbReference type="PROSITE" id="PS50977">
    <property type="entry name" value="HTH_TETR_2"/>
    <property type="match status" value="1"/>
</dbReference>
<dbReference type="InterPro" id="IPR001647">
    <property type="entry name" value="HTH_TetR"/>
</dbReference>
<protein>
    <submittedName>
        <fullName evidence="4">TetR/AcrR family transcriptional regulator</fullName>
    </submittedName>
</protein>
<gene>
    <name evidence="4" type="ORF">GCM10010468_60940</name>
</gene>
<dbReference type="RefSeq" id="WP_344835232.1">
    <property type="nucleotide sequence ID" value="NZ_BAAAUV010000020.1"/>
</dbReference>
<evidence type="ECO:0000259" key="3">
    <source>
        <dbReference type="PROSITE" id="PS50977"/>
    </source>
</evidence>
<accession>A0ABP6QH65</accession>
<dbReference type="EMBL" id="BAAAUV010000020">
    <property type="protein sequence ID" value="GAA3230463.1"/>
    <property type="molecule type" value="Genomic_DNA"/>
</dbReference>
<evidence type="ECO:0000313" key="5">
    <source>
        <dbReference type="Proteomes" id="UP001501237"/>
    </source>
</evidence>
<dbReference type="Pfam" id="PF00440">
    <property type="entry name" value="TetR_N"/>
    <property type="match status" value="1"/>
</dbReference>
<sequence length="203" mass="21791">MSPKHQSTDATVTRLLDDALRVHTVLGPEGFTMTAVIRESGVSSGSLYHHFGSFDGLAAALYARCMASLLDALLAALEPETTARGGIEAVARAYLDFTRTDRDAAYFIHASAYATFLPSHATVIAEAKAPRLTRLLSWLEPHTATGEITPLSPTLTEMLLIGPVAETARRHLSGDPTLDLTEATLHLPPRIWASLSPQPTPPP</sequence>
<dbReference type="SUPFAM" id="SSF48498">
    <property type="entry name" value="Tetracyclin repressor-like, C-terminal domain"/>
    <property type="match status" value="1"/>
</dbReference>
<dbReference type="Gene3D" id="1.10.357.10">
    <property type="entry name" value="Tetracycline Repressor, domain 2"/>
    <property type="match status" value="1"/>
</dbReference>
<feature type="DNA-binding region" description="H-T-H motif" evidence="2">
    <location>
        <begin position="32"/>
        <end position="51"/>
    </location>
</feature>
<dbReference type="InterPro" id="IPR036271">
    <property type="entry name" value="Tet_transcr_reg_TetR-rel_C_sf"/>
</dbReference>
<evidence type="ECO:0000313" key="4">
    <source>
        <dbReference type="EMBL" id="GAA3230463.1"/>
    </source>
</evidence>